<evidence type="ECO:0008006" key="4">
    <source>
        <dbReference type="Google" id="ProtNLM"/>
    </source>
</evidence>
<protein>
    <recommendedName>
        <fullName evidence="4">DUF732 domain-containing protein</fullName>
    </recommendedName>
</protein>
<proteinExistence type="predicted"/>
<organism evidence="2 3">
    <name type="scientific">Streptacidiphilus monticola</name>
    <dbReference type="NCBI Taxonomy" id="2161674"/>
    <lineage>
        <taxon>Bacteria</taxon>
        <taxon>Bacillati</taxon>
        <taxon>Actinomycetota</taxon>
        <taxon>Actinomycetes</taxon>
        <taxon>Kitasatosporales</taxon>
        <taxon>Streptomycetaceae</taxon>
        <taxon>Streptacidiphilus</taxon>
    </lineage>
</organism>
<evidence type="ECO:0000313" key="3">
    <source>
        <dbReference type="Proteomes" id="UP001596174"/>
    </source>
</evidence>
<feature type="region of interest" description="Disordered" evidence="1">
    <location>
        <begin position="1"/>
        <end position="40"/>
    </location>
</feature>
<feature type="compositionally biased region" description="Low complexity" evidence="1">
    <location>
        <begin position="10"/>
        <end position="34"/>
    </location>
</feature>
<dbReference type="Proteomes" id="UP001596174">
    <property type="component" value="Unassembled WGS sequence"/>
</dbReference>
<reference evidence="3" key="1">
    <citation type="journal article" date="2019" name="Int. J. Syst. Evol. Microbiol.">
        <title>The Global Catalogue of Microorganisms (GCM) 10K type strain sequencing project: providing services to taxonomists for standard genome sequencing and annotation.</title>
        <authorList>
            <consortium name="The Broad Institute Genomics Platform"/>
            <consortium name="The Broad Institute Genome Sequencing Center for Infectious Disease"/>
            <person name="Wu L."/>
            <person name="Ma J."/>
        </authorList>
    </citation>
    <scope>NUCLEOTIDE SEQUENCE [LARGE SCALE GENOMIC DNA]</scope>
    <source>
        <strain evidence="3">JCM 4816</strain>
    </source>
</reference>
<comment type="caution">
    <text evidence="2">The sequence shown here is derived from an EMBL/GenBank/DDBJ whole genome shotgun (WGS) entry which is preliminary data.</text>
</comment>
<sequence>MATLLTACGSSHPAPSASPTAPTSSAPATSPAPTVRGLSEDSTCADYLRASQDDQYAWLTDVVHRHYPAQATGPSASGFEVDVKVSMLADLLNSECPDQRGTQLSTILGFSGATSPSP</sequence>
<evidence type="ECO:0000256" key="1">
    <source>
        <dbReference type="SAM" id="MobiDB-lite"/>
    </source>
</evidence>
<name>A0ABW1G9L5_9ACTN</name>
<gene>
    <name evidence="2" type="ORF">ACFP3V_23800</name>
</gene>
<accession>A0ABW1G9L5</accession>
<evidence type="ECO:0000313" key="2">
    <source>
        <dbReference type="EMBL" id="MFC5910232.1"/>
    </source>
</evidence>
<keyword evidence="3" id="KW-1185">Reference proteome</keyword>
<dbReference type="EMBL" id="JBHSQJ010000104">
    <property type="protein sequence ID" value="MFC5910232.1"/>
    <property type="molecule type" value="Genomic_DNA"/>
</dbReference>